<feature type="chain" id="PRO_5019776899" evidence="1">
    <location>
        <begin position="18"/>
        <end position="115"/>
    </location>
</feature>
<proteinExistence type="predicted"/>
<gene>
    <name evidence="2" type="ORF">Cob_v011164</name>
</gene>
<reference evidence="3" key="1">
    <citation type="journal article" date="2013" name="New Phytol.">
        <title>Comparative genomic and transcriptomic analyses reveal the hemibiotrophic stage shift of Colletotrichum fungi.</title>
        <authorList>
            <person name="Gan P."/>
            <person name="Ikeda K."/>
            <person name="Irieda H."/>
            <person name="Narusaka M."/>
            <person name="O'Connell R.J."/>
            <person name="Narusaka Y."/>
            <person name="Takano Y."/>
            <person name="Kubo Y."/>
            <person name="Shirasu K."/>
        </authorList>
    </citation>
    <scope>NUCLEOTIDE SEQUENCE [LARGE SCALE GENOMIC DNA]</scope>
    <source>
        <strain evidence="3">104-T / ATCC 96160 / CBS 514.97 / LARS 414 / MAFF 240422</strain>
    </source>
</reference>
<organism evidence="2 3">
    <name type="scientific">Colletotrichum orbiculare (strain 104-T / ATCC 96160 / CBS 514.97 / LARS 414 / MAFF 240422)</name>
    <name type="common">Cucumber anthracnose fungus</name>
    <name type="synonym">Colletotrichum lagenarium</name>
    <dbReference type="NCBI Taxonomy" id="1213857"/>
    <lineage>
        <taxon>Eukaryota</taxon>
        <taxon>Fungi</taxon>
        <taxon>Dikarya</taxon>
        <taxon>Ascomycota</taxon>
        <taxon>Pezizomycotina</taxon>
        <taxon>Sordariomycetes</taxon>
        <taxon>Hypocreomycetidae</taxon>
        <taxon>Glomerellales</taxon>
        <taxon>Glomerellaceae</taxon>
        <taxon>Colletotrichum</taxon>
        <taxon>Colletotrichum orbiculare species complex</taxon>
    </lineage>
</organism>
<dbReference type="AlphaFoldDB" id="A0A484FBY5"/>
<dbReference type="Proteomes" id="UP000014480">
    <property type="component" value="Unassembled WGS sequence"/>
</dbReference>
<comment type="caution">
    <text evidence="2">The sequence shown here is derived from an EMBL/GenBank/DDBJ whole genome shotgun (WGS) entry which is preliminary data.</text>
</comment>
<evidence type="ECO:0000313" key="2">
    <source>
        <dbReference type="EMBL" id="TDZ15859.1"/>
    </source>
</evidence>
<name>A0A484FBY5_COLOR</name>
<keyword evidence="1" id="KW-0732">Signal</keyword>
<keyword evidence="3" id="KW-1185">Reference proteome</keyword>
<dbReference type="EMBL" id="AMCV02000038">
    <property type="protein sequence ID" value="TDZ15859.1"/>
    <property type="molecule type" value="Genomic_DNA"/>
</dbReference>
<dbReference type="PROSITE" id="PS51257">
    <property type="entry name" value="PROKAR_LIPOPROTEIN"/>
    <property type="match status" value="1"/>
</dbReference>
<accession>A0A484FBY5</accession>
<protein>
    <submittedName>
        <fullName evidence="2">Uncharacterized protein</fullName>
    </submittedName>
</protein>
<sequence>MKFYIITFVMLISMACAKIWDGCICRKGIGQPASDDLQRLACHRAAPTFRTGPSFQLQHYRWLNYNGLWCWARESRTLTGEYFHNACKYYSVTDSCCVELDATGTAVVDHSKGCG</sequence>
<reference evidence="3" key="2">
    <citation type="journal article" date="2019" name="Mol. Plant Microbe Interact.">
        <title>Genome sequence resources for four phytopathogenic fungi from the Colletotrichum orbiculare species complex.</title>
        <authorList>
            <person name="Gan P."/>
            <person name="Tsushima A."/>
            <person name="Narusaka M."/>
            <person name="Narusaka Y."/>
            <person name="Takano Y."/>
            <person name="Kubo Y."/>
            <person name="Shirasu K."/>
        </authorList>
    </citation>
    <scope>GENOME REANNOTATION</scope>
    <source>
        <strain evidence="3">104-T / ATCC 96160 / CBS 514.97 / LARS 414 / MAFF 240422</strain>
    </source>
</reference>
<evidence type="ECO:0000313" key="3">
    <source>
        <dbReference type="Proteomes" id="UP000014480"/>
    </source>
</evidence>
<evidence type="ECO:0000256" key="1">
    <source>
        <dbReference type="SAM" id="SignalP"/>
    </source>
</evidence>
<feature type="signal peptide" evidence="1">
    <location>
        <begin position="1"/>
        <end position="17"/>
    </location>
</feature>